<dbReference type="PANTHER" id="PTHR45586:SF1">
    <property type="entry name" value="LIPOPOLYSACCHARIDE ASSEMBLY PROTEIN B"/>
    <property type="match status" value="1"/>
</dbReference>
<keyword evidence="1" id="KW-0677">Repeat</keyword>
<accession>A0ABV2B124</accession>
<dbReference type="RefSeq" id="WP_353111099.1">
    <property type="nucleotide sequence ID" value="NZ_APND01000003.1"/>
</dbReference>
<gene>
    <name evidence="4" type="ORF">SADO_10049</name>
</gene>
<comment type="caution">
    <text evidence="4">The sequence shown here is derived from an EMBL/GenBank/DDBJ whole genome shotgun (WGS) entry which is preliminary data.</text>
</comment>
<dbReference type="InterPro" id="IPR051012">
    <property type="entry name" value="CellSynth/LPSAsmb/PSIAsmb"/>
</dbReference>
<dbReference type="InterPro" id="IPR011990">
    <property type="entry name" value="TPR-like_helical_dom_sf"/>
</dbReference>
<proteinExistence type="predicted"/>
<evidence type="ECO:0000256" key="3">
    <source>
        <dbReference type="PROSITE-ProRule" id="PRU00339"/>
    </source>
</evidence>
<dbReference type="Gene3D" id="1.25.40.10">
    <property type="entry name" value="Tetratricopeptide repeat domain"/>
    <property type="match status" value="2"/>
</dbReference>
<dbReference type="SMART" id="SM00028">
    <property type="entry name" value="TPR"/>
    <property type="match status" value="8"/>
</dbReference>
<protein>
    <recommendedName>
        <fullName evidence="6">Tetratricopeptide repeat protein</fullName>
    </recommendedName>
</protein>
<dbReference type="PROSITE" id="PS50005">
    <property type="entry name" value="TPR"/>
    <property type="match status" value="2"/>
</dbReference>
<sequence>MHINDVNCAGQARARRLGGAVFAAAALAVSLVSGCASQPIGERPASDVRIDANAVQPSKASRREAYEYHVLAGEMAIQRNKRELAAQEYVAALEYSNDPALAKRATRIALFAEKPEMAYRAARVWAAAEPDSLDAQRTATRMAIANSDAEGLGVYAPAMVRAAASPDIGYRLLADVVSGQPEAADIAIDTVRDMAERDSQSAPAQYALGVIALRYERSEVAARAAERALAIDPTWNDAVLLQAGVWIREGETEKAQALVDELAGNDASRAQYHLTLARLLIEADEDEAALSEFERAIVLQPDNADARYGLAILALSIGDLERAETAFKTLYDKNERADDAAYYLGTVAEQNEDYANAQHWYQRVESGGRAFDAQVRAARMIYQQGDLPGAQQRIAELRETYPELTDQLYAAEGQLLYEAEEPRAALDIYNHGLDAVPNSTELRYGRSMALERLGKIDDAQADLRAVLEREPNDVRALNALGYLLTNHSDRYAEALDYIERALEAEPDNPAILDSMGWVQYRLGNLAQARRYLEQAYSDFQDAEVAAHLGEVLWTQGQHEAAREVWQGALADNPDHPVLRETVNRLDP</sequence>
<evidence type="ECO:0000256" key="1">
    <source>
        <dbReference type="ARBA" id="ARBA00022737"/>
    </source>
</evidence>
<dbReference type="InterPro" id="IPR019734">
    <property type="entry name" value="TPR_rpt"/>
</dbReference>
<organism evidence="4 5">
    <name type="scientific">Salinisphaera dokdonensis CL-ES53</name>
    <dbReference type="NCBI Taxonomy" id="1304272"/>
    <lineage>
        <taxon>Bacteria</taxon>
        <taxon>Pseudomonadati</taxon>
        <taxon>Pseudomonadota</taxon>
        <taxon>Gammaproteobacteria</taxon>
        <taxon>Salinisphaerales</taxon>
        <taxon>Salinisphaeraceae</taxon>
        <taxon>Salinisphaera</taxon>
    </lineage>
</organism>
<evidence type="ECO:0008006" key="6">
    <source>
        <dbReference type="Google" id="ProtNLM"/>
    </source>
</evidence>
<evidence type="ECO:0000313" key="4">
    <source>
        <dbReference type="EMBL" id="MES1929590.1"/>
    </source>
</evidence>
<keyword evidence="2 3" id="KW-0802">TPR repeat</keyword>
<dbReference type="Pfam" id="PF13432">
    <property type="entry name" value="TPR_16"/>
    <property type="match status" value="3"/>
</dbReference>
<evidence type="ECO:0000256" key="2">
    <source>
        <dbReference type="ARBA" id="ARBA00022803"/>
    </source>
</evidence>
<reference evidence="4 5" key="1">
    <citation type="submission" date="2013-03" db="EMBL/GenBank/DDBJ databases">
        <title>Salinisphaera dokdonensis CL-ES53 Genome Sequencing.</title>
        <authorList>
            <person name="Li C."/>
            <person name="Lai Q."/>
            <person name="Shao Z."/>
        </authorList>
    </citation>
    <scope>NUCLEOTIDE SEQUENCE [LARGE SCALE GENOMIC DNA]</scope>
    <source>
        <strain evidence="4 5">CL-ES53</strain>
    </source>
</reference>
<name>A0ABV2B124_9GAMM</name>
<dbReference type="Proteomes" id="UP001460888">
    <property type="component" value="Unassembled WGS sequence"/>
</dbReference>
<feature type="repeat" description="TPR" evidence="3">
    <location>
        <begin position="270"/>
        <end position="303"/>
    </location>
</feature>
<dbReference type="EMBL" id="APND01000003">
    <property type="protein sequence ID" value="MES1929590.1"/>
    <property type="molecule type" value="Genomic_DNA"/>
</dbReference>
<evidence type="ECO:0000313" key="5">
    <source>
        <dbReference type="Proteomes" id="UP001460888"/>
    </source>
</evidence>
<keyword evidence="5" id="KW-1185">Reference proteome</keyword>
<dbReference type="PANTHER" id="PTHR45586">
    <property type="entry name" value="TPR REPEAT-CONTAINING PROTEIN PA4667"/>
    <property type="match status" value="1"/>
</dbReference>
<dbReference type="SUPFAM" id="SSF48452">
    <property type="entry name" value="TPR-like"/>
    <property type="match status" value="3"/>
</dbReference>
<feature type="repeat" description="TPR" evidence="3">
    <location>
        <begin position="542"/>
        <end position="575"/>
    </location>
</feature>